<evidence type="ECO:0000256" key="1">
    <source>
        <dbReference type="SAM" id="SignalP"/>
    </source>
</evidence>
<evidence type="ECO:0008006" key="4">
    <source>
        <dbReference type="Google" id="ProtNLM"/>
    </source>
</evidence>
<reference evidence="2 3" key="1">
    <citation type="submission" date="2024-12" db="EMBL/GenBank/DDBJ databases">
        <authorList>
            <person name="Hu S."/>
        </authorList>
    </citation>
    <scope>NUCLEOTIDE SEQUENCE [LARGE SCALE GENOMIC DNA]</scope>
    <source>
        <strain evidence="2 3">THG-T11</strain>
    </source>
</reference>
<organism evidence="2 3">
    <name type="scientific">Pedobacter ureilyticus</name>
    <dbReference type="NCBI Taxonomy" id="1393051"/>
    <lineage>
        <taxon>Bacteria</taxon>
        <taxon>Pseudomonadati</taxon>
        <taxon>Bacteroidota</taxon>
        <taxon>Sphingobacteriia</taxon>
        <taxon>Sphingobacteriales</taxon>
        <taxon>Sphingobacteriaceae</taxon>
        <taxon>Pedobacter</taxon>
    </lineage>
</organism>
<evidence type="ECO:0000313" key="3">
    <source>
        <dbReference type="Proteomes" id="UP001517247"/>
    </source>
</evidence>
<dbReference type="RefSeq" id="WP_138721485.1">
    <property type="nucleotide sequence ID" value="NZ_SSHJ02000001.1"/>
</dbReference>
<protein>
    <recommendedName>
        <fullName evidence="4">Lipocalin-like domain-containing protein</fullName>
    </recommendedName>
</protein>
<keyword evidence="3" id="KW-1185">Reference proteome</keyword>
<accession>A0ABW9J1B0</accession>
<feature type="signal peptide" evidence="1">
    <location>
        <begin position="1"/>
        <end position="21"/>
    </location>
</feature>
<dbReference type="EMBL" id="SSHJ02000001">
    <property type="protein sequence ID" value="MFN0254321.1"/>
    <property type="molecule type" value="Genomic_DNA"/>
</dbReference>
<dbReference type="Proteomes" id="UP001517247">
    <property type="component" value="Unassembled WGS sequence"/>
</dbReference>
<name>A0ABW9J1B0_9SPHI</name>
<gene>
    <name evidence="2" type="ORF">E6A44_001975</name>
</gene>
<comment type="caution">
    <text evidence="2">The sequence shown here is derived from an EMBL/GenBank/DDBJ whole genome shotgun (WGS) entry which is preliminary data.</text>
</comment>
<sequence length="132" mass="14796">MKKLFLALGIILLAFANFSCKKDNVNNGIVGTWKYMSSIGGFVNIGPQHSNSQMKLTETNYEFVKDGQIVESGTYKITDEKSWNGDPRIIFEGRTSEIPKQYIKVSKNKLTIFVGASIAADGVESYYTRIRN</sequence>
<proteinExistence type="predicted"/>
<keyword evidence="1" id="KW-0732">Signal</keyword>
<evidence type="ECO:0000313" key="2">
    <source>
        <dbReference type="EMBL" id="MFN0254321.1"/>
    </source>
</evidence>
<feature type="chain" id="PRO_5046206417" description="Lipocalin-like domain-containing protein" evidence="1">
    <location>
        <begin position="22"/>
        <end position="132"/>
    </location>
</feature>